<dbReference type="Proteomes" id="UP000583454">
    <property type="component" value="Unassembled WGS sequence"/>
</dbReference>
<organism evidence="1 2">
    <name type="scientific">Methylorubrum rhodinum</name>
    <dbReference type="NCBI Taxonomy" id="29428"/>
    <lineage>
        <taxon>Bacteria</taxon>
        <taxon>Pseudomonadati</taxon>
        <taxon>Pseudomonadota</taxon>
        <taxon>Alphaproteobacteria</taxon>
        <taxon>Hyphomicrobiales</taxon>
        <taxon>Methylobacteriaceae</taxon>
        <taxon>Methylorubrum</taxon>
    </lineage>
</organism>
<gene>
    <name evidence="1" type="ORF">HNR00_002516</name>
</gene>
<accession>A0A840ZKH4</accession>
<evidence type="ECO:0000313" key="2">
    <source>
        <dbReference type="Proteomes" id="UP000583454"/>
    </source>
</evidence>
<dbReference type="AlphaFoldDB" id="A0A840ZKH4"/>
<proteinExistence type="predicted"/>
<dbReference type="EMBL" id="JACHOP010000009">
    <property type="protein sequence ID" value="MBB5757800.1"/>
    <property type="molecule type" value="Genomic_DNA"/>
</dbReference>
<evidence type="ECO:0000313" key="1">
    <source>
        <dbReference type="EMBL" id="MBB5757800.1"/>
    </source>
</evidence>
<reference evidence="1 2" key="1">
    <citation type="submission" date="2020-08" db="EMBL/GenBank/DDBJ databases">
        <title>Genomic Encyclopedia of Type Strains, Phase IV (KMG-IV): sequencing the most valuable type-strain genomes for metagenomic binning, comparative biology and taxonomic classification.</title>
        <authorList>
            <person name="Goeker M."/>
        </authorList>
    </citation>
    <scope>NUCLEOTIDE SEQUENCE [LARGE SCALE GENOMIC DNA]</scope>
    <source>
        <strain evidence="1 2">DSM 2163</strain>
    </source>
</reference>
<dbReference type="RefSeq" id="WP_183569667.1">
    <property type="nucleotide sequence ID" value="NZ_JACHOP010000009.1"/>
</dbReference>
<comment type="caution">
    <text evidence="1">The sequence shown here is derived from an EMBL/GenBank/DDBJ whole genome shotgun (WGS) entry which is preliminary data.</text>
</comment>
<keyword evidence="2" id="KW-1185">Reference proteome</keyword>
<protein>
    <submittedName>
        <fullName evidence="1">Uncharacterized protein</fullName>
    </submittedName>
</protein>
<name>A0A840ZKH4_9HYPH</name>
<sequence>MVRLSPKALRFAEDAVRTRPETADRNDPPRIVWDRWREERALDAAPPGGTVEVPDPVARVLLSAVEQRVEEMQRSFDYSEDEDDVLRNDLLFLRNVLDVLRGCLPEAQRAAV</sequence>